<feature type="region of interest" description="Disordered" evidence="1">
    <location>
        <begin position="59"/>
        <end position="81"/>
    </location>
</feature>
<evidence type="ECO:0000313" key="2">
    <source>
        <dbReference type="EMBL" id="KAK5144247.1"/>
    </source>
</evidence>
<gene>
    <name evidence="2" type="ORF">LTR32_003797</name>
</gene>
<dbReference type="Proteomes" id="UP001308179">
    <property type="component" value="Unassembled WGS sequence"/>
</dbReference>
<dbReference type="EMBL" id="JAVRRR010000241">
    <property type="protein sequence ID" value="KAK5144247.1"/>
    <property type="molecule type" value="Genomic_DNA"/>
</dbReference>
<feature type="region of interest" description="Disordered" evidence="1">
    <location>
        <begin position="155"/>
        <end position="182"/>
    </location>
</feature>
<keyword evidence="3" id="KW-1185">Reference proteome</keyword>
<accession>A0ABR0L6J1</accession>
<feature type="compositionally biased region" description="Polar residues" evidence="1">
    <location>
        <begin position="163"/>
        <end position="177"/>
    </location>
</feature>
<organism evidence="2 3">
    <name type="scientific">Rachicladosporium monterosium</name>
    <dbReference type="NCBI Taxonomy" id="1507873"/>
    <lineage>
        <taxon>Eukaryota</taxon>
        <taxon>Fungi</taxon>
        <taxon>Dikarya</taxon>
        <taxon>Ascomycota</taxon>
        <taxon>Pezizomycotina</taxon>
        <taxon>Dothideomycetes</taxon>
        <taxon>Dothideomycetidae</taxon>
        <taxon>Cladosporiales</taxon>
        <taxon>Cladosporiaceae</taxon>
        <taxon>Rachicladosporium</taxon>
    </lineage>
</organism>
<evidence type="ECO:0000256" key="1">
    <source>
        <dbReference type="SAM" id="MobiDB-lite"/>
    </source>
</evidence>
<proteinExistence type="predicted"/>
<name>A0ABR0L6J1_9PEZI</name>
<evidence type="ECO:0000313" key="3">
    <source>
        <dbReference type="Proteomes" id="UP001308179"/>
    </source>
</evidence>
<comment type="caution">
    <text evidence="2">The sequence shown here is derived from an EMBL/GenBank/DDBJ whole genome shotgun (WGS) entry which is preliminary data.</text>
</comment>
<sequence>MAMFCAAAVVQENMEQAKEEMDLTQESVARPVSPSIFSSPSVLSSPTFLTSPSIMPSFTGRSSTITLSPPPRRPTRRQPRVDALRKVECAEKVVEEQARFGQMIAEIMEESRQRYLVAEALGLRPAHDPPLERDPRFAEAWNEVVIARRQRDARTANMRDLESASSAVPSQMQSRLPETSKHDQVGLEAEVHTDATIHLDASEKDTMYGSEPSSVPFTYEQPRMGKRRIDMMTAETALAAGAPLSHPSLKVFRTAHDPPRAFRLGTLRPVRRQMAEAAAAWETPVMPQQTSIEDLIANQSRSATIIDAPVYRSEPPASAPAPVAEDAAAGDVDDAIIVDHTEWDRRFKIAEARRQERQPQAEPGLEPEPEAEDATGILSKLSSWARSAMAWVKEKVWAQGCLN</sequence>
<reference evidence="2 3" key="1">
    <citation type="submission" date="2023-08" db="EMBL/GenBank/DDBJ databases">
        <title>Black Yeasts Isolated from many extreme environments.</title>
        <authorList>
            <person name="Coleine C."/>
            <person name="Stajich J.E."/>
            <person name="Selbmann L."/>
        </authorList>
    </citation>
    <scope>NUCLEOTIDE SEQUENCE [LARGE SCALE GENOMIC DNA]</scope>
    <source>
        <strain evidence="2 3">CCFEE 5386</strain>
    </source>
</reference>
<protein>
    <submittedName>
        <fullName evidence="2">Uncharacterized protein</fullName>
    </submittedName>
</protein>
<feature type="region of interest" description="Disordered" evidence="1">
    <location>
        <begin position="353"/>
        <end position="377"/>
    </location>
</feature>